<keyword evidence="1" id="KW-0521">NADP</keyword>
<name>A0A6G4VIM3_9ACTN</name>
<sequence>MKVVVIGGTGLIGSKVVARLGEHGHEAVAAAPNTGVNTLTGEGLADALQGASVVIDVSNSPSFEDKAVMEFFRTSTTNLLKAETEAGVTHHVALSVVGTDRLQGSGYFRAKQAQEELIKASGIPYSIVHATQFFEFAKGLADGVTEGDTVRLPAARIQPIVSDDVAAAVGRTAVGGPVNGVVEVAGPEAFELEEFIRMGLAAHNDPRKIVTDPQATYWGAELQENTLLPGPDAHIAETRFAEWLAQQK</sequence>
<organism evidence="3 4">
    <name type="scientific">Streptomyces scabichelini</name>
    <dbReference type="NCBI Taxonomy" id="2711217"/>
    <lineage>
        <taxon>Bacteria</taxon>
        <taxon>Bacillati</taxon>
        <taxon>Actinomycetota</taxon>
        <taxon>Actinomycetes</taxon>
        <taxon>Kitasatosporales</taxon>
        <taxon>Streptomycetaceae</taxon>
        <taxon>Streptomyces</taxon>
    </lineage>
</organism>
<dbReference type="InterPro" id="IPR036291">
    <property type="entry name" value="NAD(P)-bd_dom_sf"/>
</dbReference>
<evidence type="ECO:0000259" key="2">
    <source>
        <dbReference type="Pfam" id="PF13460"/>
    </source>
</evidence>
<accession>A0A6G4VIM3</accession>
<keyword evidence="4" id="KW-1185">Reference proteome</keyword>
<dbReference type="AlphaFoldDB" id="A0A6G4VIM3"/>
<dbReference type="EMBL" id="JAAKZY010000227">
    <property type="protein sequence ID" value="NGO14002.1"/>
    <property type="molecule type" value="Genomic_DNA"/>
</dbReference>
<evidence type="ECO:0000313" key="4">
    <source>
        <dbReference type="Proteomes" id="UP000472335"/>
    </source>
</evidence>
<evidence type="ECO:0000313" key="3">
    <source>
        <dbReference type="EMBL" id="NGO14002.1"/>
    </source>
</evidence>
<feature type="domain" description="NAD(P)-binding" evidence="2">
    <location>
        <begin position="7"/>
        <end position="148"/>
    </location>
</feature>
<reference evidence="3 4" key="1">
    <citation type="submission" date="2020-02" db="EMBL/GenBank/DDBJ databases">
        <title>Whole-genome analyses of novel actinobacteria.</title>
        <authorList>
            <person name="Sahin N."/>
            <person name="Gencbay T."/>
        </authorList>
    </citation>
    <scope>NUCLEOTIDE SEQUENCE [LARGE SCALE GENOMIC DNA]</scope>
    <source>
        <strain evidence="3 4">HC44</strain>
    </source>
</reference>
<protein>
    <submittedName>
        <fullName evidence="3">SDR family oxidoreductase</fullName>
    </submittedName>
</protein>
<dbReference type="Gene3D" id="3.40.50.720">
    <property type="entry name" value="NAD(P)-binding Rossmann-like Domain"/>
    <property type="match status" value="1"/>
</dbReference>
<evidence type="ECO:0000256" key="1">
    <source>
        <dbReference type="ARBA" id="ARBA00022857"/>
    </source>
</evidence>
<comment type="caution">
    <text evidence="3">The sequence shown here is derived from an EMBL/GenBank/DDBJ whole genome shotgun (WGS) entry which is preliminary data.</text>
</comment>
<proteinExistence type="predicted"/>
<dbReference type="RefSeq" id="WP_165267940.1">
    <property type="nucleotide sequence ID" value="NZ_JAAKZY010000227.1"/>
</dbReference>
<dbReference type="InterPro" id="IPR016040">
    <property type="entry name" value="NAD(P)-bd_dom"/>
</dbReference>
<dbReference type="SUPFAM" id="SSF51735">
    <property type="entry name" value="NAD(P)-binding Rossmann-fold domains"/>
    <property type="match status" value="1"/>
</dbReference>
<dbReference type="InterPro" id="IPR051164">
    <property type="entry name" value="NmrA-like_oxidored"/>
</dbReference>
<dbReference type="Pfam" id="PF13460">
    <property type="entry name" value="NAD_binding_10"/>
    <property type="match status" value="1"/>
</dbReference>
<dbReference type="Proteomes" id="UP000472335">
    <property type="component" value="Unassembled WGS sequence"/>
</dbReference>
<dbReference type="PANTHER" id="PTHR42748:SF3">
    <property type="entry name" value="BLL4366 PROTEIN"/>
    <property type="match status" value="1"/>
</dbReference>
<gene>
    <name evidence="3" type="ORF">G5C60_42040</name>
</gene>
<dbReference type="PANTHER" id="PTHR42748">
    <property type="entry name" value="NITROGEN METABOLITE REPRESSION PROTEIN NMRA FAMILY MEMBER"/>
    <property type="match status" value="1"/>
</dbReference>